<dbReference type="Proteomes" id="UP000800041">
    <property type="component" value="Unassembled WGS sequence"/>
</dbReference>
<feature type="compositionally biased region" description="Polar residues" evidence="2">
    <location>
        <begin position="22"/>
        <end position="33"/>
    </location>
</feature>
<dbReference type="InterPro" id="IPR008984">
    <property type="entry name" value="SMAD_FHA_dom_sf"/>
</dbReference>
<dbReference type="PANTHER" id="PTHR21712:SF29">
    <property type="entry name" value="PRE-RRNA-PROCESSING PROTEIN FHL1"/>
    <property type="match status" value="1"/>
</dbReference>
<dbReference type="InterPro" id="IPR045178">
    <property type="entry name" value="Fhl1/FHA1"/>
</dbReference>
<dbReference type="InterPro" id="IPR000253">
    <property type="entry name" value="FHA_dom"/>
</dbReference>
<dbReference type="PANTHER" id="PTHR21712">
    <property type="entry name" value="PRE-RRNA-PROCESSING PROTEIN FHL1"/>
    <property type="match status" value="1"/>
</dbReference>
<feature type="compositionally biased region" description="Polar residues" evidence="2">
    <location>
        <begin position="77"/>
        <end position="86"/>
    </location>
</feature>
<dbReference type="AlphaFoldDB" id="A0A6G1GQX6"/>
<evidence type="ECO:0000313" key="4">
    <source>
        <dbReference type="EMBL" id="KAF1983345.1"/>
    </source>
</evidence>
<organism evidence="4 5">
    <name type="scientific">Aulographum hederae CBS 113979</name>
    <dbReference type="NCBI Taxonomy" id="1176131"/>
    <lineage>
        <taxon>Eukaryota</taxon>
        <taxon>Fungi</taxon>
        <taxon>Dikarya</taxon>
        <taxon>Ascomycota</taxon>
        <taxon>Pezizomycotina</taxon>
        <taxon>Dothideomycetes</taxon>
        <taxon>Pleosporomycetidae</taxon>
        <taxon>Aulographales</taxon>
        <taxon>Aulographaceae</taxon>
    </lineage>
</organism>
<keyword evidence="5" id="KW-1185">Reference proteome</keyword>
<dbReference type="OrthoDB" id="5402974at2759"/>
<evidence type="ECO:0000256" key="1">
    <source>
        <dbReference type="ARBA" id="ARBA00023242"/>
    </source>
</evidence>
<feature type="compositionally biased region" description="Basic residues" evidence="2">
    <location>
        <begin position="66"/>
        <end position="76"/>
    </location>
</feature>
<evidence type="ECO:0000256" key="2">
    <source>
        <dbReference type="SAM" id="MobiDB-lite"/>
    </source>
</evidence>
<feature type="region of interest" description="Disordered" evidence="2">
    <location>
        <begin position="231"/>
        <end position="303"/>
    </location>
</feature>
<dbReference type="SUPFAM" id="SSF49879">
    <property type="entry name" value="SMAD/FHA domain"/>
    <property type="match status" value="1"/>
</dbReference>
<gene>
    <name evidence="4" type="ORF">K402DRAFT_177697</name>
</gene>
<dbReference type="PROSITE" id="PS50006">
    <property type="entry name" value="FHA_DOMAIN"/>
    <property type="match status" value="1"/>
</dbReference>
<dbReference type="GO" id="GO:0060962">
    <property type="term" value="P:regulation of ribosomal protein gene transcription by RNA polymerase II"/>
    <property type="evidence" value="ECO:0007669"/>
    <property type="project" value="InterPro"/>
</dbReference>
<accession>A0A6G1GQX6</accession>
<dbReference type="Gene3D" id="2.60.200.20">
    <property type="match status" value="1"/>
</dbReference>
<reference evidence="4" key="1">
    <citation type="journal article" date="2020" name="Stud. Mycol.">
        <title>101 Dothideomycetes genomes: a test case for predicting lifestyles and emergence of pathogens.</title>
        <authorList>
            <person name="Haridas S."/>
            <person name="Albert R."/>
            <person name="Binder M."/>
            <person name="Bloem J."/>
            <person name="Labutti K."/>
            <person name="Salamov A."/>
            <person name="Andreopoulos B."/>
            <person name="Baker S."/>
            <person name="Barry K."/>
            <person name="Bills G."/>
            <person name="Bluhm B."/>
            <person name="Cannon C."/>
            <person name="Castanera R."/>
            <person name="Culley D."/>
            <person name="Daum C."/>
            <person name="Ezra D."/>
            <person name="Gonzalez J."/>
            <person name="Henrissat B."/>
            <person name="Kuo A."/>
            <person name="Liang C."/>
            <person name="Lipzen A."/>
            <person name="Lutzoni F."/>
            <person name="Magnuson J."/>
            <person name="Mondo S."/>
            <person name="Nolan M."/>
            <person name="Ohm R."/>
            <person name="Pangilinan J."/>
            <person name="Park H.-J."/>
            <person name="Ramirez L."/>
            <person name="Alfaro M."/>
            <person name="Sun H."/>
            <person name="Tritt A."/>
            <person name="Yoshinaga Y."/>
            <person name="Zwiers L.-H."/>
            <person name="Turgeon B."/>
            <person name="Goodwin S."/>
            <person name="Spatafora J."/>
            <person name="Crous P."/>
            <person name="Grigoriev I."/>
        </authorList>
    </citation>
    <scope>NUCLEOTIDE SEQUENCE</scope>
    <source>
        <strain evidence="4">CBS 113979</strain>
    </source>
</reference>
<name>A0A6G1GQX6_9PEZI</name>
<keyword evidence="1" id="KW-0539">Nucleus</keyword>
<evidence type="ECO:0000259" key="3">
    <source>
        <dbReference type="PROSITE" id="PS50006"/>
    </source>
</evidence>
<feature type="compositionally biased region" description="Acidic residues" evidence="2">
    <location>
        <begin position="285"/>
        <end position="303"/>
    </location>
</feature>
<dbReference type="Pfam" id="PF00498">
    <property type="entry name" value="FHA"/>
    <property type="match status" value="1"/>
</dbReference>
<protein>
    <recommendedName>
        <fullName evidence="3">FHA domain-containing protein</fullName>
    </recommendedName>
</protein>
<dbReference type="GO" id="GO:0043565">
    <property type="term" value="F:sequence-specific DNA binding"/>
    <property type="evidence" value="ECO:0007669"/>
    <property type="project" value="TreeGrafter"/>
</dbReference>
<feature type="region of interest" description="Disordered" evidence="2">
    <location>
        <begin position="61"/>
        <end position="115"/>
    </location>
</feature>
<proteinExistence type="predicted"/>
<sequence length="303" mass="33719">MMLPGSDVRSPFSDPAAVAVAQNDSNAPDSQRNSLPAFAKLTFVEGEFLITTYAIVLGREGAEKKPKPRKSKKKRSTVSIQDSDSVVHTPLRATKGHGDAERRSQKSHAGSDVSKTPRAYAFAESLGYTKPGVVDLDRQREKIEPFPDPWFIPHIKINDQESGMRNVSREHLWLGFHFHQQAWVIHVLGINGVWLNDDLIHKGDVKPLNHGDIIQIGNWLCTFYLPKSGTEDTESAQAPSISRSSHVFEDSDGNPLHMSEESDDDDYGEFSVAPSVFALPPTLEEQADEVDVDDDEDEEKRMS</sequence>
<feature type="domain" description="FHA" evidence="3">
    <location>
        <begin position="134"/>
        <end position="200"/>
    </location>
</feature>
<feature type="compositionally biased region" description="Polar residues" evidence="2">
    <location>
        <begin position="235"/>
        <end position="245"/>
    </location>
</feature>
<dbReference type="GO" id="GO:0005634">
    <property type="term" value="C:nucleus"/>
    <property type="evidence" value="ECO:0007669"/>
    <property type="project" value="UniProtKB-ARBA"/>
</dbReference>
<feature type="region of interest" description="Disordered" evidence="2">
    <location>
        <begin position="1"/>
        <end position="33"/>
    </location>
</feature>
<dbReference type="EMBL" id="ML977176">
    <property type="protein sequence ID" value="KAF1983345.1"/>
    <property type="molecule type" value="Genomic_DNA"/>
</dbReference>
<evidence type="ECO:0000313" key="5">
    <source>
        <dbReference type="Proteomes" id="UP000800041"/>
    </source>
</evidence>